<dbReference type="EMBL" id="KV417275">
    <property type="protein sequence ID" value="KZO98649.1"/>
    <property type="molecule type" value="Genomic_DNA"/>
</dbReference>
<name>A0A167PCJ6_CALVF</name>
<protein>
    <recommendedName>
        <fullName evidence="4">DUF4048 domain-containing protein</fullName>
    </recommendedName>
</protein>
<dbReference type="Proteomes" id="UP000076738">
    <property type="component" value="Unassembled WGS sequence"/>
</dbReference>
<keyword evidence="3" id="KW-1185">Reference proteome</keyword>
<dbReference type="OrthoDB" id="3204900at2759"/>
<dbReference type="STRING" id="1330018.A0A167PCJ6"/>
<dbReference type="AlphaFoldDB" id="A0A167PCJ6"/>
<feature type="compositionally biased region" description="Basic and acidic residues" evidence="1">
    <location>
        <begin position="209"/>
        <end position="219"/>
    </location>
</feature>
<evidence type="ECO:0000313" key="3">
    <source>
        <dbReference type="Proteomes" id="UP000076738"/>
    </source>
</evidence>
<feature type="region of interest" description="Disordered" evidence="1">
    <location>
        <begin position="1"/>
        <end position="143"/>
    </location>
</feature>
<feature type="compositionally biased region" description="Low complexity" evidence="1">
    <location>
        <begin position="307"/>
        <end position="350"/>
    </location>
</feature>
<feature type="compositionally biased region" description="Low complexity" evidence="1">
    <location>
        <begin position="99"/>
        <end position="139"/>
    </location>
</feature>
<feature type="compositionally biased region" description="Low complexity" evidence="1">
    <location>
        <begin position="242"/>
        <end position="282"/>
    </location>
</feature>
<feature type="region of interest" description="Disordered" evidence="1">
    <location>
        <begin position="422"/>
        <end position="454"/>
    </location>
</feature>
<sequence length="570" mass="58006">MNTLVSAPHLTFASLPQPSSSHQPSITSPPAPSKPRLRPLSLLITTPSSPPPRASGSGSGSSTPLGSPNAAGASGRRRAGVKRMSSISYSPRRPGSDGLGSPALISALLPPSSSNTITTFSSSSAPPSAPPALAQAQAQKHPNPAALTLAEKHADLLTFIAQKESRVMDLRRQLQEAEKELQGLKRKWEGLVARSQGQPGQGAAQAALGEKEREKEKGRGKSVGEVLKQGGRIFNELVFDSPVSSLPSVTSPPSTTSTTAAANGTTANPTSATSTGSSPALALFSPAPTKPTHVQMQPIKKPALRDSISSSASGSSSTTTTTTTTEDSSAPRSPSPLSTMSTLSGLSSSTAKPHPQLPSDAGPTLQALTTSLNRALDGIRTSETYTTSSKRASALFTSGLGQLSNTFGLGFAPPSGKVGLADYGEGKLTSPTSRRRSGSASGFQPLAQDQSQSRPALSALTLGITSQVSQKPALSPIPSPASSRINLLDDPLSDPLLGGGSGGEVLVPSPISAPLAPSPGSSVLSFGGAMRRDSSALPTPRSAGGHRLGMPGVNEEAGEGEGDIEDAWGW</sequence>
<accession>A0A167PCJ6</accession>
<evidence type="ECO:0008006" key="4">
    <source>
        <dbReference type="Google" id="ProtNLM"/>
    </source>
</evidence>
<feature type="compositionally biased region" description="Low complexity" evidence="1">
    <location>
        <begin position="196"/>
        <end position="208"/>
    </location>
</feature>
<feature type="region of interest" description="Disordered" evidence="1">
    <location>
        <begin position="192"/>
        <end position="225"/>
    </location>
</feature>
<feature type="compositionally biased region" description="Low complexity" evidence="1">
    <location>
        <begin position="14"/>
        <end position="26"/>
    </location>
</feature>
<gene>
    <name evidence="2" type="ORF">CALVIDRAFT_535259</name>
</gene>
<feature type="compositionally biased region" description="Low complexity" evidence="1">
    <location>
        <begin position="54"/>
        <end position="74"/>
    </location>
</feature>
<feature type="compositionally biased region" description="Acidic residues" evidence="1">
    <location>
        <begin position="556"/>
        <end position="570"/>
    </location>
</feature>
<feature type="region of interest" description="Disordered" evidence="1">
    <location>
        <begin position="242"/>
        <end position="364"/>
    </location>
</feature>
<feature type="compositionally biased region" description="Low complexity" evidence="1">
    <location>
        <begin position="472"/>
        <end position="488"/>
    </location>
</feature>
<organism evidence="2 3">
    <name type="scientific">Calocera viscosa (strain TUFC12733)</name>
    <dbReference type="NCBI Taxonomy" id="1330018"/>
    <lineage>
        <taxon>Eukaryota</taxon>
        <taxon>Fungi</taxon>
        <taxon>Dikarya</taxon>
        <taxon>Basidiomycota</taxon>
        <taxon>Agaricomycotina</taxon>
        <taxon>Dacrymycetes</taxon>
        <taxon>Dacrymycetales</taxon>
        <taxon>Dacrymycetaceae</taxon>
        <taxon>Calocera</taxon>
    </lineage>
</organism>
<evidence type="ECO:0000256" key="1">
    <source>
        <dbReference type="SAM" id="MobiDB-lite"/>
    </source>
</evidence>
<feature type="compositionally biased region" description="Low complexity" evidence="1">
    <location>
        <begin position="38"/>
        <end position="47"/>
    </location>
</feature>
<reference evidence="2 3" key="1">
    <citation type="journal article" date="2016" name="Mol. Biol. Evol.">
        <title>Comparative Genomics of Early-Diverging Mushroom-Forming Fungi Provides Insights into the Origins of Lignocellulose Decay Capabilities.</title>
        <authorList>
            <person name="Nagy L.G."/>
            <person name="Riley R."/>
            <person name="Tritt A."/>
            <person name="Adam C."/>
            <person name="Daum C."/>
            <person name="Floudas D."/>
            <person name="Sun H."/>
            <person name="Yadav J.S."/>
            <person name="Pangilinan J."/>
            <person name="Larsson K.H."/>
            <person name="Matsuura K."/>
            <person name="Barry K."/>
            <person name="Labutti K."/>
            <person name="Kuo R."/>
            <person name="Ohm R.A."/>
            <person name="Bhattacharya S.S."/>
            <person name="Shirouzu T."/>
            <person name="Yoshinaga Y."/>
            <person name="Martin F.M."/>
            <person name="Grigoriev I.V."/>
            <person name="Hibbett D.S."/>
        </authorList>
    </citation>
    <scope>NUCLEOTIDE SEQUENCE [LARGE SCALE GENOMIC DNA]</scope>
    <source>
        <strain evidence="2 3">TUFC12733</strain>
    </source>
</reference>
<evidence type="ECO:0000313" key="2">
    <source>
        <dbReference type="EMBL" id="KZO98649.1"/>
    </source>
</evidence>
<feature type="compositionally biased region" description="Polar residues" evidence="1">
    <location>
        <begin position="438"/>
        <end position="454"/>
    </location>
</feature>
<proteinExistence type="predicted"/>
<feature type="region of interest" description="Disordered" evidence="1">
    <location>
        <begin position="524"/>
        <end position="570"/>
    </location>
</feature>
<feature type="region of interest" description="Disordered" evidence="1">
    <location>
        <begin position="468"/>
        <end position="488"/>
    </location>
</feature>